<evidence type="ECO:0000259" key="6">
    <source>
        <dbReference type="PROSITE" id="PS50046"/>
    </source>
</evidence>
<keyword evidence="2" id="KW-0716">Sensory transduction</keyword>
<sequence length="777" mass="83131">MPDAIGRPQPGSLEPIRTETTWGFLISYPNIGGTDADGLVPVGTPIDLDNCAREPIHIPGSIQPRGVLAVVLEPGFQIRQVSANVADVLGKSVPEVLGHHLATLIGADQAAQIQQAAAAFGDLRQRNPLELEIEVAGRPRAFDALLHREPGGVLLVELEIAYGERPFSFPNTYQAVRSSVEELNRTHSIAELYDATARAVRDLTGFDRVMVYRYDQDYNGEVVAECKRDDLNSFLGLHYPASDIPAQARAMYEKNWLRLISDVSYTPAPLVPALDPDSGTPVDLTHATLRSVSPIHIEYLQNMGVQASMSISLLRHGKLWGLIACHHYAGPHLPPYGARAAAEFLGSTLSLRLVDRFDEDQLRERLAAQSTLTTLTNASRNDGEPVAATLLGSPSLLDLVPAAGVAVRVGGKYRVLGTVPPPEVVSAVAAWARGGAAEVAATDCLSGELPTLELDPAVAAGVLALNLPDGQHVIWFRHEAVRSVDWGGDPHNKAIAVREGDGIRLSPRKSFDRWREIVDKCSEPWTSIQIESAEALRRTLVEELYRRTRGALLLAEVMQRSLLPASIPTVAGWELSADYRPAAGGRVGGDWYDAFQLPDGRLVVLVGDVAGHGLSAAGAMAQLRNALRSQLFGGTTPAEALSRLNAFGVHLMPRAFATVVVARIEVDSGRVEAASAGHLMPFHTGPVTGMAPIRLSPPIGVRGAAYAASTFTIDRGRGLVMYSDGLVERRGATIDDGVGRLAQALSGATLHSAAGISTAVAPHDTEDDVTVVTVYRS</sequence>
<organism evidence="7 8">
    <name type="scientific">Mycolicibacterium canariasense</name>
    <name type="common">Mycobacterium canariasense</name>
    <dbReference type="NCBI Taxonomy" id="228230"/>
    <lineage>
        <taxon>Bacteria</taxon>
        <taxon>Bacillati</taxon>
        <taxon>Actinomycetota</taxon>
        <taxon>Actinomycetes</taxon>
        <taxon>Mycobacteriales</taxon>
        <taxon>Mycobacteriaceae</taxon>
        <taxon>Mycolicibacterium</taxon>
    </lineage>
</organism>
<dbReference type="Proteomes" id="UP000069443">
    <property type="component" value="Unassembled WGS sequence"/>
</dbReference>
<dbReference type="PANTHER" id="PTHR43156:SF2">
    <property type="entry name" value="STAGE II SPORULATION PROTEIN E"/>
    <property type="match status" value="1"/>
</dbReference>
<evidence type="ECO:0000256" key="4">
    <source>
        <dbReference type="ARBA" id="ARBA00022991"/>
    </source>
</evidence>
<evidence type="ECO:0000313" key="8">
    <source>
        <dbReference type="Proteomes" id="UP000069443"/>
    </source>
</evidence>
<dbReference type="Gene3D" id="3.60.40.10">
    <property type="entry name" value="PPM-type phosphatase domain"/>
    <property type="match status" value="1"/>
</dbReference>
<dbReference type="GO" id="GO:0009881">
    <property type="term" value="F:photoreceptor activity"/>
    <property type="evidence" value="ECO:0007669"/>
    <property type="project" value="UniProtKB-KW"/>
</dbReference>
<gene>
    <name evidence="7" type="ORF">RMCC_3973</name>
</gene>
<dbReference type="SUPFAM" id="SSF81606">
    <property type="entry name" value="PP2C-like"/>
    <property type="match status" value="1"/>
</dbReference>
<dbReference type="SMART" id="SM00331">
    <property type="entry name" value="PP2C_SIG"/>
    <property type="match status" value="1"/>
</dbReference>
<evidence type="ECO:0000256" key="1">
    <source>
        <dbReference type="ARBA" id="ARBA00022543"/>
    </source>
</evidence>
<evidence type="ECO:0000256" key="3">
    <source>
        <dbReference type="ARBA" id="ARBA00022801"/>
    </source>
</evidence>
<dbReference type="InterPro" id="IPR043150">
    <property type="entry name" value="Phytochrome_PHY_sf"/>
</dbReference>
<dbReference type="Pfam" id="PF08446">
    <property type="entry name" value="PAS_2"/>
    <property type="match status" value="1"/>
</dbReference>
<keyword evidence="8" id="KW-1185">Reference proteome</keyword>
<dbReference type="EMBL" id="BCSY01000065">
    <property type="protein sequence ID" value="GAS97007.1"/>
    <property type="molecule type" value="Genomic_DNA"/>
</dbReference>
<evidence type="ECO:0000313" key="7">
    <source>
        <dbReference type="EMBL" id="GAS97007.1"/>
    </source>
</evidence>
<dbReference type="SUPFAM" id="SSF55781">
    <property type="entry name" value="GAF domain-like"/>
    <property type="match status" value="2"/>
</dbReference>
<dbReference type="InterPro" id="IPR052016">
    <property type="entry name" value="Bact_Sigma-Reg"/>
</dbReference>
<name>A0A117IAW5_MYCCR</name>
<dbReference type="PROSITE" id="PS50046">
    <property type="entry name" value="PHYTOCHROME_2"/>
    <property type="match status" value="1"/>
</dbReference>
<dbReference type="Pfam" id="PF01590">
    <property type="entry name" value="GAF"/>
    <property type="match status" value="1"/>
</dbReference>
<dbReference type="GO" id="GO:0016791">
    <property type="term" value="F:phosphatase activity"/>
    <property type="evidence" value="ECO:0007669"/>
    <property type="project" value="TreeGrafter"/>
</dbReference>
<evidence type="ECO:0000256" key="2">
    <source>
        <dbReference type="ARBA" id="ARBA00022606"/>
    </source>
</evidence>
<dbReference type="Pfam" id="PF07228">
    <property type="entry name" value="SpoIIE"/>
    <property type="match status" value="1"/>
</dbReference>
<proteinExistence type="predicted"/>
<dbReference type="InterPro" id="IPR001932">
    <property type="entry name" value="PPM-type_phosphatase-like_dom"/>
</dbReference>
<feature type="domain" description="Phytochrome chromophore attachment site" evidence="6">
    <location>
        <begin position="188"/>
        <end position="347"/>
    </location>
</feature>
<keyword evidence="4" id="KW-0157">Chromophore</keyword>
<dbReference type="InterPro" id="IPR003018">
    <property type="entry name" value="GAF"/>
</dbReference>
<dbReference type="Gene3D" id="3.30.450.270">
    <property type="match status" value="1"/>
</dbReference>
<dbReference type="Pfam" id="PF00360">
    <property type="entry name" value="PHY"/>
    <property type="match status" value="1"/>
</dbReference>
<accession>A0A117IAW5</accession>
<reference evidence="8" key="1">
    <citation type="journal article" date="2016" name="Genome Announc.">
        <title>Draft Genome Sequences of Five Rapidly Growing Mycobacterium Species, M. thermoresistibile, M. fortuitum subsp. acetamidolyticum, M. canariasense, M. brisbanense, and M. novocastrense.</title>
        <authorList>
            <person name="Katahira K."/>
            <person name="Ogura Y."/>
            <person name="Gotoh Y."/>
            <person name="Hayashi T."/>
        </authorList>
    </citation>
    <scope>NUCLEOTIDE SEQUENCE [LARGE SCALE GENOMIC DNA]</scope>
    <source>
        <strain evidence="8">JCM15298</strain>
    </source>
</reference>
<comment type="caution">
    <text evidence="7">The sequence shown here is derived from an EMBL/GenBank/DDBJ whole genome shotgun (WGS) entry which is preliminary data.</text>
</comment>
<dbReference type="InterPro" id="IPR013515">
    <property type="entry name" value="Phytochrome_cen-reg"/>
</dbReference>
<dbReference type="GO" id="GO:0009584">
    <property type="term" value="P:detection of visible light"/>
    <property type="evidence" value="ECO:0007669"/>
    <property type="project" value="InterPro"/>
</dbReference>
<evidence type="ECO:0000256" key="5">
    <source>
        <dbReference type="ARBA" id="ARBA00023170"/>
    </source>
</evidence>
<dbReference type="GO" id="GO:0006355">
    <property type="term" value="P:regulation of DNA-templated transcription"/>
    <property type="evidence" value="ECO:0007669"/>
    <property type="project" value="InterPro"/>
</dbReference>
<dbReference type="Gene3D" id="3.30.450.20">
    <property type="entry name" value="PAS domain"/>
    <property type="match status" value="1"/>
</dbReference>
<keyword evidence="5" id="KW-0675">Receptor</keyword>
<protein>
    <submittedName>
        <fullName evidence="7">Bacteriophytochrome</fullName>
    </submittedName>
</protein>
<keyword evidence="1" id="KW-0600">Photoreceptor protein</keyword>
<dbReference type="PRINTS" id="PR01033">
    <property type="entry name" value="PHYTOCHROME"/>
</dbReference>
<dbReference type="Gene3D" id="3.30.450.40">
    <property type="match status" value="1"/>
</dbReference>
<dbReference type="InterPro" id="IPR036457">
    <property type="entry name" value="PPM-type-like_dom_sf"/>
</dbReference>
<dbReference type="InterPro" id="IPR035965">
    <property type="entry name" value="PAS-like_dom_sf"/>
</dbReference>
<dbReference type="PANTHER" id="PTHR43156">
    <property type="entry name" value="STAGE II SPORULATION PROTEIN E-RELATED"/>
    <property type="match status" value="1"/>
</dbReference>
<dbReference type="AlphaFoldDB" id="A0A117IAW5"/>
<dbReference type="SUPFAM" id="SSF55785">
    <property type="entry name" value="PYP-like sensor domain (PAS domain)"/>
    <property type="match status" value="1"/>
</dbReference>
<dbReference type="InterPro" id="IPR001294">
    <property type="entry name" value="Phytochrome"/>
</dbReference>
<dbReference type="InterPro" id="IPR029016">
    <property type="entry name" value="GAF-like_dom_sf"/>
</dbReference>
<keyword evidence="3" id="KW-0378">Hydrolase</keyword>
<reference evidence="8" key="2">
    <citation type="submission" date="2016-02" db="EMBL/GenBank/DDBJ databases">
        <title>Draft genome sequence of five rapidly growing Mycobacterium species.</title>
        <authorList>
            <person name="Katahira K."/>
            <person name="Gotou Y."/>
            <person name="Iida K."/>
            <person name="Ogura Y."/>
            <person name="Hayashi T."/>
        </authorList>
    </citation>
    <scope>NUCLEOTIDE SEQUENCE [LARGE SCALE GENOMIC DNA]</scope>
    <source>
        <strain evidence="8">JCM15298</strain>
    </source>
</reference>
<dbReference type="SMART" id="SM00065">
    <property type="entry name" value="GAF"/>
    <property type="match status" value="1"/>
</dbReference>
<dbReference type="InterPro" id="IPR016132">
    <property type="entry name" value="Phyto_chromo_attachment"/>
</dbReference>
<dbReference type="STRING" id="228230.RMCC_3973"/>
<dbReference type="InterPro" id="IPR013654">
    <property type="entry name" value="PAS_2"/>
</dbReference>